<name>A0A6M0JXV4_9GAMM</name>
<comment type="caution">
    <text evidence="1">The sequence shown here is derived from an EMBL/GenBank/DDBJ whole genome shotgun (WGS) entry which is preliminary data.</text>
</comment>
<sequence>MGGMNYRDLIAWQKSMDLVDEIYRLTRQFPPEEKFGLSNQLRRAAVSIPSNIAEGQGRQSQAELIRFLQIAHGSLREVETQIMIACRQAYIMPAEEKRTLEMSAEAGRLIQGLINKLKQR</sequence>
<proteinExistence type="predicted"/>
<keyword evidence="2" id="KW-1185">Reference proteome</keyword>
<dbReference type="Pfam" id="PF05635">
    <property type="entry name" value="23S_rRNA_IVP"/>
    <property type="match status" value="1"/>
</dbReference>
<dbReference type="PANTHER" id="PTHR38471">
    <property type="entry name" value="FOUR HELIX BUNDLE PROTEIN"/>
    <property type="match status" value="1"/>
</dbReference>
<dbReference type="NCBIfam" id="TIGR02436">
    <property type="entry name" value="four helix bundle protein"/>
    <property type="match status" value="1"/>
</dbReference>
<dbReference type="AlphaFoldDB" id="A0A6M0JXV4"/>
<organism evidence="1 2">
    <name type="scientific">Thiorhodococcus minor</name>
    <dbReference type="NCBI Taxonomy" id="57489"/>
    <lineage>
        <taxon>Bacteria</taxon>
        <taxon>Pseudomonadati</taxon>
        <taxon>Pseudomonadota</taxon>
        <taxon>Gammaproteobacteria</taxon>
        <taxon>Chromatiales</taxon>
        <taxon>Chromatiaceae</taxon>
        <taxon>Thiorhodococcus</taxon>
    </lineage>
</organism>
<dbReference type="CDD" id="cd16377">
    <property type="entry name" value="23S_rRNA_IVP_like"/>
    <property type="match status" value="1"/>
</dbReference>
<dbReference type="InterPro" id="IPR036583">
    <property type="entry name" value="23S_rRNA_IVS_sf"/>
</dbReference>
<dbReference type="Gene3D" id="1.20.1440.60">
    <property type="entry name" value="23S rRNA-intervening sequence"/>
    <property type="match status" value="1"/>
</dbReference>
<dbReference type="EMBL" id="JAAIJQ010000026">
    <property type="protein sequence ID" value="NEV62352.1"/>
    <property type="molecule type" value="Genomic_DNA"/>
</dbReference>
<dbReference type="PANTHER" id="PTHR38471:SF2">
    <property type="entry name" value="FOUR HELIX BUNDLE PROTEIN"/>
    <property type="match status" value="1"/>
</dbReference>
<gene>
    <name evidence="1" type="ORF">G3446_10695</name>
</gene>
<dbReference type="SUPFAM" id="SSF158446">
    <property type="entry name" value="IVS-encoded protein-like"/>
    <property type="match status" value="1"/>
</dbReference>
<dbReference type="NCBIfam" id="NF008911">
    <property type="entry name" value="PRK12275.1-2"/>
    <property type="match status" value="1"/>
</dbReference>
<protein>
    <submittedName>
        <fullName evidence="1">Four helix bundle protein</fullName>
    </submittedName>
</protein>
<evidence type="ECO:0000313" key="2">
    <source>
        <dbReference type="Proteomes" id="UP000483379"/>
    </source>
</evidence>
<dbReference type="Proteomes" id="UP000483379">
    <property type="component" value="Unassembled WGS sequence"/>
</dbReference>
<dbReference type="InterPro" id="IPR012657">
    <property type="entry name" value="23S_rRNA-intervening_sequence"/>
</dbReference>
<reference evidence="1 2" key="1">
    <citation type="submission" date="2020-02" db="EMBL/GenBank/DDBJ databases">
        <title>Genome sequences of Thiorhodococcus mannitoliphagus and Thiorhodococcus minor, purple sulfur photosynthetic bacteria in the gammaproteobacterial family, Chromatiaceae.</title>
        <authorList>
            <person name="Aviles F.A."/>
            <person name="Meyer T.E."/>
            <person name="Kyndt J.A."/>
        </authorList>
    </citation>
    <scope>NUCLEOTIDE SEQUENCE [LARGE SCALE GENOMIC DNA]</scope>
    <source>
        <strain evidence="1 2">DSM 11518</strain>
    </source>
</reference>
<accession>A0A6M0JXV4</accession>
<evidence type="ECO:0000313" key="1">
    <source>
        <dbReference type="EMBL" id="NEV62352.1"/>
    </source>
</evidence>